<keyword evidence="3" id="KW-1185">Reference proteome</keyword>
<evidence type="ECO:0000256" key="1">
    <source>
        <dbReference type="SAM" id="MobiDB-lite"/>
    </source>
</evidence>
<evidence type="ECO:0000313" key="2">
    <source>
        <dbReference type="EMBL" id="KJA19538.1"/>
    </source>
</evidence>
<dbReference type="STRING" id="945553.A0A0D2M893"/>
<proteinExistence type="predicted"/>
<dbReference type="AlphaFoldDB" id="A0A0D2M893"/>
<organism evidence="2 3">
    <name type="scientific">Hypholoma sublateritium (strain FD-334 SS-4)</name>
    <dbReference type="NCBI Taxonomy" id="945553"/>
    <lineage>
        <taxon>Eukaryota</taxon>
        <taxon>Fungi</taxon>
        <taxon>Dikarya</taxon>
        <taxon>Basidiomycota</taxon>
        <taxon>Agaricomycotina</taxon>
        <taxon>Agaricomycetes</taxon>
        <taxon>Agaricomycetidae</taxon>
        <taxon>Agaricales</taxon>
        <taxon>Agaricineae</taxon>
        <taxon>Strophariaceae</taxon>
        <taxon>Hypholoma</taxon>
    </lineage>
</organism>
<protein>
    <submittedName>
        <fullName evidence="2">Uncharacterized protein</fullName>
    </submittedName>
</protein>
<evidence type="ECO:0000313" key="3">
    <source>
        <dbReference type="Proteomes" id="UP000054270"/>
    </source>
</evidence>
<dbReference type="EMBL" id="KN817577">
    <property type="protein sequence ID" value="KJA19538.1"/>
    <property type="molecule type" value="Genomic_DNA"/>
</dbReference>
<dbReference type="Proteomes" id="UP000054270">
    <property type="component" value="Unassembled WGS sequence"/>
</dbReference>
<accession>A0A0D2M893</accession>
<feature type="compositionally biased region" description="Basic and acidic residues" evidence="1">
    <location>
        <begin position="416"/>
        <end position="425"/>
    </location>
</feature>
<dbReference type="OrthoDB" id="4230923at2759"/>
<sequence length="445" mass="50564">MASVPTTADKLTPKQRAELIKNSQSNIKCKPSAKAWMTENGYITDGEPITTTTIAAALLLMTTCKFPNPSLWIDGMRAAAICIDNIQHEEAIKTITEEATARINEITNQLTQNLTELVDTTNQKILQENEKRRNEANEAEKQRQEADKAREDWLEKVKEMTLPPQRIDNEEQKKSYADTLATIFNTTSQPSTAATTNKTESDIRREQDICAREEKRSKQILIDGLANILGRNATPEEVLAKVNEAWTAIPEVIIDEECEYDSYEKPEAVKFITARLLTNGGVILEINSIYGAIHLRNPAVRKEFQKTLGKDVSIKDRQYTILVEFLPVTLQQRLTNMASIIEEDNLYQTGDIHQIRWMRDPDNNWRKEQQTTIHTTHAPAPKNTKSTTTKSNRDQQTSTIGNSKEIRIQTKVNKRKEHDTKERLGPRTKQNITHAPNHTIGMGQH</sequence>
<name>A0A0D2M893_HYPSF</name>
<feature type="region of interest" description="Disordered" evidence="1">
    <location>
        <begin position="371"/>
        <end position="445"/>
    </location>
</feature>
<reference evidence="3" key="1">
    <citation type="submission" date="2014-04" db="EMBL/GenBank/DDBJ databases">
        <title>Evolutionary Origins and Diversification of the Mycorrhizal Mutualists.</title>
        <authorList>
            <consortium name="DOE Joint Genome Institute"/>
            <consortium name="Mycorrhizal Genomics Consortium"/>
            <person name="Kohler A."/>
            <person name="Kuo A."/>
            <person name="Nagy L.G."/>
            <person name="Floudas D."/>
            <person name="Copeland A."/>
            <person name="Barry K.W."/>
            <person name="Cichocki N."/>
            <person name="Veneault-Fourrey C."/>
            <person name="LaButti K."/>
            <person name="Lindquist E.A."/>
            <person name="Lipzen A."/>
            <person name="Lundell T."/>
            <person name="Morin E."/>
            <person name="Murat C."/>
            <person name="Riley R."/>
            <person name="Ohm R."/>
            <person name="Sun H."/>
            <person name="Tunlid A."/>
            <person name="Henrissat B."/>
            <person name="Grigoriev I.V."/>
            <person name="Hibbett D.S."/>
            <person name="Martin F."/>
        </authorList>
    </citation>
    <scope>NUCLEOTIDE SEQUENCE [LARGE SCALE GENOMIC DNA]</scope>
    <source>
        <strain evidence="3">FD-334 SS-4</strain>
    </source>
</reference>
<gene>
    <name evidence="2" type="ORF">HYPSUDRAFT_204575</name>
</gene>
<feature type="region of interest" description="Disordered" evidence="1">
    <location>
        <begin position="129"/>
        <end position="149"/>
    </location>
</feature>